<dbReference type="PANTHER" id="PTHR30250">
    <property type="entry name" value="PST FAMILY PREDICTED COLANIC ACID TRANSPORTER"/>
    <property type="match status" value="1"/>
</dbReference>
<evidence type="ECO:0000256" key="5">
    <source>
        <dbReference type="ARBA" id="ARBA00023136"/>
    </source>
</evidence>
<evidence type="ECO:0000256" key="2">
    <source>
        <dbReference type="ARBA" id="ARBA00022475"/>
    </source>
</evidence>
<comment type="subcellular location">
    <subcellularLocation>
        <location evidence="1">Cell membrane</location>
        <topology evidence="1">Multi-pass membrane protein</topology>
    </subcellularLocation>
</comment>
<keyword evidence="8" id="KW-1185">Reference proteome</keyword>
<dbReference type="AlphaFoldDB" id="A0A0H5SHT2"/>
<dbReference type="InterPro" id="IPR050833">
    <property type="entry name" value="Poly_Biosynth_Transport"/>
</dbReference>
<keyword evidence="3 6" id="KW-0812">Transmembrane</keyword>
<dbReference type="GO" id="GO:0005886">
    <property type="term" value="C:plasma membrane"/>
    <property type="evidence" value="ECO:0007669"/>
    <property type="project" value="UniProtKB-SubCell"/>
</dbReference>
<feature type="transmembrane region" description="Helical" evidence="6">
    <location>
        <begin position="80"/>
        <end position="110"/>
    </location>
</feature>
<evidence type="ECO:0000256" key="6">
    <source>
        <dbReference type="SAM" id="Phobius"/>
    </source>
</evidence>
<sequence length="427" mass="48755">MGGKKLDKTLLSNTFFLYLLTFSSRLFSLATVPYLTRILGAVTYGKTGIALAYMSYVAIIMDLGFILSGTQKVVNHKNDILYISKLICSVALIKFLLGILVSAIFTAYILCNPNMRYDFWFYFFYLAAFIVNAFLPDFYYRGIEKMKVITYRTLAVKTIFTVLIFILVKDDRDYWLIPLITLLGNALALIIMYYDLKKNYGIRFCRASLSEVWQITKDTLPFFASRIASTVYQALNTIILSFVYGNSPIIGYYTSVDKIVSLSKTVSSPLADSLYPYMLREKDFKTVKRLLIKTMPVIIIGTLIIFIYAKLLCIFLFGREYASAGNILRCLLPIIVVILPTYLLCFPVMVPLGLSKYANMSNIVGMGIQIIGLVILIFTDNINVYSICIMSSVTEVCVFLFRLAAVLVYRQRIRHKRYFRYTENSIS</sequence>
<dbReference type="Proteomes" id="UP000236497">
    <property type="component" value="Unassembled WGS sequence"/>
</dbReference>
<keyword evidence="2" id="KW-1003">Cell membrane</keyword>
<feature type="transmembrane region" description="Helical" evidence="6">
    <location>
        <begin position="149"/>
        <end position="168"/>
    </location>
</feature>
<feature type="transmembrane region" description="Helical" evidence="6">
    <location>
        <begin position="384"/>
        <end position="409"/>
    </location>
</feature>
<protein>
    <submittedName>
        <fullName evidence="7">Putative membrane protein</fullName>
    </submittedName>
</protein>
<accession>A0A0H5SHT2</accession>
<evidence type="ECO:0000313" key="8">
    <source>
        <dbReference type="Proteomes" id="UP000236497"/>
    </source>
</evidence>
<evidence type="ECO:0000256" key="3">
    <source>
        <dbReference type="ARBA" id="ARBA00022692"/>
    </source>
</evidence>
<proteinExistence type="predicted"/>
<name>A0A0H5SHT2_HERHM</name>
<evidence type="ECO:0000313" key="7">
    <source>
        <dbReference type="EMBL" id="CRZ34635.1"/>
    </source>
</evidence>
<feature type="transmembrane region" description="Helical" evidence="6">
    <location>
        <begin position="48"/>
        <end position="68"/>
    </location>
</feature>
<evidence type="ECO:0000256" key="1">
    <source>
        <dbReference type="ARBA" id="ARBA00004651"/>
    </source>
</evidence>
<gene>
    <name evidence="7" type="ORF">HHT355_1434</name>
</gene>
<evidence type="ECO:0000256" key="4">
    <source>
        <dbReference type="ARBA" id="ARBA00022989"/>
    </source>
</evidence>
<feature type="transmembrane region" description="Helical" evidence="6">
    <location>
        <begin position="122"/>
        <end position="140"/>
    </location>
</feature>
<dbReference type="PANTHER" id="PTHR30250:SF11">
    <property type="entry name" value="O-ANTIGEN TRANSPORTER-RELATED"/>
    <property type="match status" value="1"/>
</dbReference>
<feature type="transmembrane region" description="Helical" evidence="6">
    <location>
        <begin position="357"/>
        <end position="378"/>
    </location>
</feature>
<feature type="transmembrane region" description="Helical" evidence="6">
    <location>
        <begin position="174"/>
        <end position="194"/>
    </location>
</feature>
<feature type="transmembrane region" description="Helical" evidence="6">
    <location>
        <begin position="323"/>
        <end position="345"/>
    </location>
</feature>
<dbReference type="InterPro" id="IPR002797">
    <property type="entry name" value="Polysacc_synth"/>
</dbReference>
<feature type="transmembrane region" description="Helical" evidence="6">
    <location>
        <begin position="15"/>
        <end position="36"/>
    </location>
</feature>
<reference evidence="7 8" key="1">
    <citation type="submission" date="2015-06" db="EMBL/GenBank/DDBJ databases">
        <authorList>
            <person name="Wibberg Daniel"/>
        </authorList>
    </citation>
    <scope>NUCLEOTIDE SEQUENCE [LARGE SCALE GENOMIC DNA]</scope>
    <source>
        <strain evidence="7 8">T3/55T</strain>
    </source>
</reference>
<keyword evidence="4 6" id="KW-1133">Transmembrane helix</keyword>
<feature type="transmembrane region" description="Helical" evidence="6">
    <location>
        <begin position="290"/>
        <end position="317"/>
    </location>
</feature>
<dbReference type="Pfam" id="PF01943">
    <property type="entry name" value="Polysacc_synt"/>
    <property type="match status" value="1"/>
</dbReference>
<dbReference type="EMBL" id="CVTD020000015">
    <property type="protein sequence ID" value="CRZ34635.1"/>
    <property type="molecule type" value="Genomic_DNA"/>
</dbReference>
<dbReference type="OrthoDB" id="9815702at2"/>
<organism evidence="7 8">
    <name type="scientific">Herbinix hemicellulosilytica</name>
    <dbReference type="NCBI Taxonomy" id="1564487"/>
    <lineage>
        <taxon>Bacteria</taxon>
        <taxon>Bacillati</taxon>
        <taxon>Bacillota</taxon>
        <taxon>Clostridia</taxon>
        <taxon>Lachnospirales</taxon>
        <taxon>Lachnospiraceae</taxon>
        <taxon>Herbinix</taxon>
    </lineage>
</organism>
<keyword evidence="5 6" id="KW-0472">Membrane</keyword>
<dbReference type="RefSeq" id="WP_103202725.1">
    <property type="nucleotide sequence ID" value="NZ_CVTD020000015.1"/>
</dbReference>